<keyword evidence="4" id="KW-0472">Membrane</keyword>
<keyword evidence="7" id="KW-1185">Reference proteome</keyword>
<dbReference type="GO" id="GO:0008013">
    <property type="term" value="F:beta-catenin binding"/>
    <property type="evidence" value="ECO:0007669"/>
    <property type="project" value="TreeGrafter"/>
</dbReference>
<dbReference type="WBParaSite" id="SMUV_0001068901-mRNA-1">
    <property type="protein sequence ID" value="SMUV_0001068901-mRNA-1"/>
    <property type="gene ID" value="SMUV_0001068901"/>
</dbReference>
<dbReference type="GO" id="GO:0005509">
    <property type="term" value="F:calcium ion binding"/>
    <property type="evidence" value="ECO:0007669"/>
    <property type="project" value="UniProtKB-UniRule"/>
</dbReference>
<feature type="domain" description="Cadherin" evidence="6">
    <location>
        <begin position="113"/>
        <end position="203"/>
    </location>
</feature>
<accession>A0A0N5B092</accession>
<dbReference type="InterPro" id="IPR015919">
    <property type="entry name" value="Cadherin-like_sf"/>
</dbReference>
<feature type="domain" description="Cadherin" evidence="6">
    <location>
        <begin position="5"/>
        <end position="49"/>
    </location>
</feature>
<dbReference type="PROSITE" id="PS00232">
    <property type="entry name" value="CADHERIN_1"/>
    <property type="match status" value="2"/>
</dbReference>
<evidence type="ECO:0000256" key="2">
    <source>
        <dbReference type="ARBA" id="ARBA00022737"/>
    </source>
</evidence>
<evidence type="ECO:0000259" key="6">
    <source>
        <dbReference type="PROSITE" id="PS50268"/>
    </source>
</evidence>
<dbReference type="PANTHER" id="PTHR24027:SF438">
    <property type="entry name" value="CADHERIN 23"/>
    <property type="match status" value="1"/>
</dbReference>
<sequence>MNGVEPLDYEDQRQQKGFNLKVRVSDGLFEAYTKVHLDLEDINDNPPECHEPKEKIISEASERGAKIATIKCEDKDANDEIHASDKQYEQHLKFAARAKVMSIKSSLLCLGCVMLSLCVLQADAQLSFSRDMTNSSYRINRGTDPKRQFAVTPDGRVLVANALDREEIPTYHLSIEAFDRAGQVDNVLLRILVIDVNDNAPVPYTVPETCIFMEHVPHESLPSCEIRAFDRDTDDNGPPFKMEVSSSFQYNDYIRLTFNQSTLYD</sequence>
<name>A0A0N5B092_9BILA</name>
<dbReference type="PRINTS" id="PR00205">
    <property type="entry name" value="CADHERIN"/>
</dbReference>
<dbReference type="SUPFAM" id="SSF49313">
    <property type="entry name" value="Cadherin-like"/>
    <property type="match status" value="1"/>
</dbReference>
<dbReference type="InterPro" id="IPR020894">
    <property type="entry name" value="Cadherin_CS"/>
</dbReference>
<reference evidence="8" key="1">
    <citation type="submission" date="2017-02" db="UniProtKB">
        <authorList>
            <consortium name="WormBaseParasite"/>
        </authorList>
    </citation>
    <scope>IDENTIFICATION</scope>
</reference>
<proteinExistence type="predicted"/>
<dbReference type="GO" id="GO:0007156">
    <property type="term" value="P:homophilic cell adhesion via plasma membrane adhesion molecules"/>
    <property type="evidence" value="ECO:0007669"/>
    <property type="project" value="InterPro"/>
</dbReference>
<dbReference type="AlphaFoldDB" id="A0A0N5B092"/>
<evidence type="ECO:0000313" key="7">
    <source>
        <dbReference type="Proteomes" id="UP000046393"/>
    </source>
</evidence>
<dbReference type="InterPro" id="IPR002126">
    <property type="entry name" value="Cadherin-like_dom"/>
</dbReference>
<dbReference type="GO" id="GO:0045296">
    <property type="term" value="F:cadherin binding"/>
    <property type="evidence" value="ECO:0007669"/>
    <property type="project" value="TreeGrafter"/>
</dbReference>
<evidence type="ECO:0000313" key="8">
    <source>
        <dbReference type="WBParaSite" id="SMUV_0001068901-mRNA-1"/>
    </source>
</evidence>
<dbReference type="Pfam" id="PF00028">
    <property type="entry name" value="Cadherin"/>
    <property type="match status" value="1"/>
</dbReference>
<dbReference type="PROSITE" id="PS50268">
    <property type="entry name" value="CADHERIN_2"/>
    <property type="match status" value="2"/>
</dbReference>
<evidence type="ECO:0000256" key="3">
    <source>
        <dbReference type="ARBA" id="ARBA00022837"/>
    </source>
</evidence>
<dbReference type="STRING" id="451379.A0A0N5B092"/>
<dbReference type="SMART" id="SM00112">
    <property type="entry name" value="CA"/>
    <property type="match status" value="1"/>
</dbReference>
<dbReference type="CDD" id="cd11304">
    <property type="entry name" value="Cadherin_repeat"/>
    <property type="match status" value="2"/>
</dbReference>
<comment type="subcellular location">
    <subcellularLocation>
        <location evidence="1">Membrane</location>
    </subcellularLocation>
</comment>
<dbReference type="GO" id="GO:0016342">
    <property type="term" value="C:catenin complex"/>
    <property type="evidence" value="ECO:0007669"/>
    <property type="project" value="TreeGrafter"/>
</dbReference>
<dbReference type="PANTHER" id="PTHR24027">
    <property type="entry name" value="CADHERIN-23"/>
    <property type="match status" value="1"/>
</dbReference>
<dbReference type="GO" id="GO:0016477">
    <property type="term" value="P:cell migration"/>
    <property type="evidence" value="ECO:0007669"/>
    <property type="project" value="TreeGrafter"/>
</dbReference>
<evidence type="ECO:0000256" key="4">
    <source>
        <dbReference type="ARBA" id="ARBA00023136"/>
    </source>
</evidence>
<dbReference type="Proteomes" id="UP000046393">
    <property type="component" value="Unplaced"/>
</dbReference>
<dbReference type="Gene3D" id="2.60.40.60">
    <property type="entry name" value="Cadherins"/>
    <property type="match status" value="2"/>
</dbReference>
<organism evidence="7 8">
    <name type="scientific">Syphacia muris</name>
    <dbReference type="NCBI Taxonomy" id="451379"/>
    <lineage>
        <taxon>Eukaryota</taxon>
        <taxon>Metazoa</taxon>
        <taxon>Ecdysozoa</taxon>
        <taxon>Nematoda</taxon>
        <taxon>Chromadorea</taxon>
        <taxon>Rhabditida</taxon>
        <taxon>Spirurina</taxon>
        <taxon>Oxyuridomorpha</taxon>
        <taxon>Oxyuroidea</taxon>
        <taxon>Oxyuridae</taxon>
        <taxon>Syphacia</taxon>
    </lineage>
</organism>
<protein>
    <submittedName>
        <fullName evidence="8">CA domain-containing protein</fullName>
    </submittedName>
</protein>
<evidence type="ECO:0000256" key="1">
    <source>
        <dbReference type="ARBA" id="ARBA00004370"/>
    </source>
</evidence>
<dbReference type="InterPro" id="IPR039808">
    <property type="entry name" value="Cadherin"/>
</dbReference>
<keyword evidence="3 5" id="KW-0106">Calcium</keyword>
<evidence type="ECO:0000256" key="5">
    <source>
        <dbReference type="PROSITE-ProRule" id="PRU00043"/>
    </source>
</evidence>
<keyword evidence="2" id="KW-0677">Repeat</keyword>